<sequence length="333" mass="38024">MADVDQLVNDSDQLYKTVAENSLDEHGGRTRQFNQDQLLELSGLPDSKSLMPLIQYLSNNQLFRTTRTQGKLQWSIRPREAAKQIKALDRDDKVVYGVIEEAHDKGIWSRDIKKRAGGIADNIVKRCLEKMEKANLIKGIKSVKSPAQRTYMLAHLVPSEEVTGNSFYDAGDLDESFRDELMKLIVFWVRSQSWVETKRRSRPPRREIEPQTIQLTHRVGTHNYPTAQDIYSFVTNSHVIKPSKASSLTVQEIQDCINVLQWDTKLERVYNRSMAEWGYRTVRGVTYDPGFDESPGTALTQVPCGTCPVFEICAEGGPVNPQECVYLDEWLKL</sequence>
<dbReference type="GO" id="GO:0005666">
    <property type="term" value="C:RNA polymerase III complex"/>
    <property type="evidence" value="ECO:0007669"/>
    <property type="project" value="UniProtKB-UniRule"/>
</dbReference>
<evidence type="ECO:0000313" key="8">
    <source>
        <dbReference type="RefSeq" id="XP_033455568.1"/>
    </source>
</evidence>
<dbReference type="OrthoDB" id="613763at2759"/>
<dbReference type="Proteomes" id="UP000504637">
    <property type="component" value="Unplaced"/>
</dbReference>
<keyword evidence="4 6" id="KW-0804">Transcription</keyword>
<evidence type="ECO:0000256" key="1">
    <source>
        <dbReference type="ARBA" id="ARBA00004123"/>
    </source>
</evidence>
<evidence type="ECO:0000256" key="6">
    <source>
        <dbReference type="PIRNR" id="PIRNR028763"/>
    </source>
</evidence>
<evidence type="ECO:0000256" key="2">
    <source>
        <dbReference type="ARBA" id="ARBA00011038"/>
    </source>
</evidence>
<dbReference type="GO" id="GO:0005654">
    <property type="term" value="C:nucleoplasm"/>
    <property type="evidence" value="ECO:0007669"/>
    <property type="project" value="UniProtKB-ARBA"/>
</dbReference>
<comment type="similarity">
    <text evidence="2 6">Belongs to the eukaryotic RPC34/RPC39 RNA polymerase subunit family.</text>
</comment>
<evidence type="ECO:0000256" key="4">
    <source>
        <dbReference type="ARBA" id="ARBA00023163"/>
    </source>
</evidence>
<dbReference type="GO" id="GO:0006383">
    <property type="term" value="P:transcription by RNA polymerase III"/>
    <property type="evidence" value="ECO:0007669"/>
    <property type="project" value="UniProtKB-UniRule"/>
</dbReference>
<keyword evidence="3 6" id="KW-0240">DNA-directed RNA polymerase</keyword>
<reference evidence="8" key="1">
    <citation type="submission" date="2020-01" db="EMBL/GenBank/DDBJ databases">
        <authorList>
            <consortium name="DOE Joint Genome Institute"/>
            <person name="Haridas S."/>
            <person name="Albert R."/>
            <person name="Binder M."/>
            <person name="Bloem J."/>
            <person name="Labutti K."/>
            <person name="Salamov A."/>
            <person name="Andreopoulos B."/>
            <person name="Baker S.E."/>
            <person name="Barry K."/>
            <person name="Bills G."/>
            <person name="Bluhm B.H."/>
            <person name="Cannon C."/>
            <person name="Castanera R."/>
            <person name="Culley D.E."/>
            <person name="Daum C."/>
            <person name="Ezra D."/>
            <person name="Gonzalez J.B."/>
            <person name="Henrissat B."/>
            <person name="Kuo A."/>
            <person name="Liang C."/>
            <person name="Lipzen A."/>
            <person name="Lutzoni F."/>
            <person name="Magnuson J."/>
            <person name="Mondo S."/>
            <person name="Nolan M."/>
            <person name="Ohm R."/>
            <person name="Pangilinan J."/>
            <person name="Park H.-J."/>
            <person name="Ramirez L."/>
            <person name="Alfaro M."/>
            <person name="Sun H."/>
            <person name="Tritt A."/>
            <person name="Yoshinaga Y."/>
            <person name="Zwiers L.-H."/>
            <person name="Turgeon B.G."/>
            <person name="Goodwin S.B."/>
            <person name="Spatafora J.W."/>
            <person name="Crous P.W."/>
            <person name="Grigoriev I.V."/>
        </authorList>
    </citation>
    <scope>NUCLEOTIDE SEQUENCE</scope>
    <source>
        <strain evidence="8">CBS 342.82</strain>
    </source>
</reference>
<accession>A0A6J3LV77</accession>
<dbReference type="InterPro" id="IPR007832">
    <property type="entry name" value="RNA_pol_Rpc34"/>
</dbReference>
<comment type="subcellular location">
    <subcellularLocation>
        <location evidence="1 6">Nucleus</location>
    </subcellularLocation>
</comment>
<organism evidence="8">
    <name type="scientific">Dissoconium aciculare CBS 342.82</name>
    <dbReference type="NCBI Taxonomy" id="1314786"/>
    <lineage>
        <taxon>Eukaryota</taxon>
        <taxon>Fungi</taxon>
        <taxon>Dikarya</taxon>
        <taxon>Ascomycota</taxon>
        <taxon>Pezizomycotina</taxon>
        <taxon>Dothideomycetes</taxon>
        <taxon>Dothideomycetidae</taxon>
        <taxon>Mycosphaerellales</taxon>
        <taxon>Dissoconiaceae</taxon>
        <taxon>Dissoconium</taxon>
    </lineage>
</organism>
<protein>
    <recommendedName>
        <fullName evidence="6">DNA-directed RNA polymerase III subunit RPC6</fullName>
        <shortName evidence="6">RNA polymerase III subunit C6</shortName>
    </recommendedName>
</protein>
<dbReference type="Gene3D" id="1.10.10.10">
    <property type="entry name" value="Winged helix-like DNA-binding domain superfamily/Winged helix DNA-binding domain"/>
    <property type="match status" value="1"/>
</dbReference>
<comment type="function">
    <text evidence="6">DNA-dependent RNA polymerase catalyzes the transcription of DNA into RNA using the four ribonucleoside triphosphates as substrates. Specific peripheric component of RNA polymerase III which synthesizes small RNAs, such as 5S rRNA and tRNAs.</text>
</comment>
<dbReference type="PANTHER" id="PTHR12780">
    <property type="entry name" value="RNA POLYMERASE III DNA DIRECTED , 39KD SUBUNIT-RELATED"/>
    <property type="match status" value="1"/>
</dbReference>
<evidence type="ECO:0000313" key="7">
    <source>
        <dbReference type="Proteomes" id="UP000504637"/>
    </source>
</evidence>
<dbReference type="InterPro" id="IPR036388">
    <property type="entry name" value="WH-like_DNA-bd_sf"/>
</dbReference>
<reference evidence="8" key="3">
    <citation type="submission" date="2025-08" db="UniProtKB">
        <authorList>
            <consortium name="RefSeq"/>
        </authorList>
    </citation>
    <scope>IDENTIFICATION</scope>
    <source>
        <strain evidence="8">CBS 342.82</strain>
    </source>
</reference>
<gene>
    <name evidence="8" type="ORF">K489DRAFT_364587</name>
</gene>
<name>A0A6J3LV77_9PEZI</name>
<dbReference type="InterPro" id="IPR036390">
    <property type="entry name" value="WH_DNA-bd_sf"/>
</dbReference>
<dbReference type="AlphaFoldDB" id="A0A6J3LV77"/>
<dbReference type="RefSeq" id="XP_033455568.1">
    <property type="nucleotide sequence ID" value="XM_033602701.1"/>
</dbReference>
<dbReference type="InterPro" id="IPR016049">
    <property type="entry name" value="RNA_pol_Rpc34-like"/>
</dbReference>
<evidence type="ECO:0000256" key="3">
    <source>
        <dbReference type="ARBA" id="ARBA00022478"/>
    </source>
</evidence>
<reference evidence="8" key="2">
    <citation type="submission" date="2020-04" db="EMBL/GenBank/DDBJ databases">
        <authorList>
            <consortium name="NCBI Genome Project"/>
        </authorList>
    </citation>
    <scope>NUCLEOTIDE SEQUENCE</scope>
    <source>
        <strain evidence="8">CBS 342.82</strain>
    </source>
</reference>
<dbReference type="GeneID" id="54360501"/>
<dbReference type="Pfam" id="PF05158">
    <property type="entry name" value="RNA_pol_Rpc34"/>
    <property type="match status" value="1"/>
</dbReference>
<proteinExistence type="inferred from homology"/>
<keyword evidence="7" id="KW-1185">Reference proteome</keyword>
<dbReference type="PIRSF" id="PIRSF028763">
    <property type="entry name" value="RNA_pol_Rpc34"/>
    <property type="match status" value="1"/>
</dbReference>
<dbReference type="GO" id="GO:0005737">
    <property type="term" value="C:cytoplasm"/>
    <property type="evidence" value="ECO:0007669"/>
    <property type="project" value="UniProtKB-ARBA"/>
</dbReference>
<dbReference type="FunFam" id="1.10.10.10:FF:000116">
    <property type="entry name" value="DNA-directed RNA polymerase III subunit RPC6"/>
    <property type="match status" value="1"/>
</dbReference>
<evidence type="ECO:0000256" key="5">
    <source>
        <dbReference type="ARBA" id="ARBA00023242"/>
    </source>
</evidence>
<dbReference type="SUPFAM" id="SSF46785">
    <property type="entry name" value="Winged helix' DNA-binding domain"/>
    <property type="match status" value="1"/>
</dbReference>
<keyword evidence="5 6" id="KW-0539">Nucleus</keyword>